<reference evidence="2 3" key="1">
    <citation type="submission" date="2015-07" db="EMBL/GenBank/DDBJ databases">
        <title>Genome sequencing project for genomic taxonomy and phylogenomics of Bacillus-like bacteria.</title>
        <authorList>
            <person name="Liu B."/>
            <person name="Wang J."/>
            <person name="Zhu Y."/>
            <person name="Liu G."/>
            <person name="Chen Q."/>
            <person name="Chen Z."/>
            <person name="Che J."/>
            <person name="Ge C."/>
            <person name="Shi H."/>
            <person name="Pan Z."/>
            <person name="Liu X."/>
        </authorList>
    </citation>
    <scope>NUCLEOTIDE SEQUENCE [LARGE SCALE GENOMIC DNA]</scope>
    <source>
        <strain evidence="2 3">DSM 54</strain>
    </source>
</reference>
<dbReference type="EMBL" id="LGCI01000009">
    <property type="protein sequence ID" value="KOY81578.1"/>
    <property type="molecule type" value="Genomic_DNA"/>
</dbReference>
<dbReference type="OrthoDB" id="1697005at2"/>
<dbReference type="RefSeq" id="WP_053995645.1">
    <property type="nucleotide sequence ID" value="NZ_CP065643.1"/>
</dbReference>
<name>A0A0M9DHI0_9BACI</name>
<dbReference type="InterPro" id="IPR054252">
    <property type="entry name" value="Pam3_gp18"/>
</dbReference>
<evidence type="ECO:0000259" key="1">
    <source>
        <dbReference type="Pfam" id="PF22479"/>
    </source>
</evidence>
<organism evidence="2 3">
    <name type="scientific">Lysinibacillus macroides</name>
    <dbReference type="NCBI Taxonomy" id="33935"/>
    <lineage>
        <taxon>Bacteria</taxon>
        <taxon>Bacillati</taxon>
        <taxon>Bacillota</taxon>
        <taxon>Bacilli</taxon>
        <taxon>Bacillales</taxon>
        <taxon>Bacillaceae</taxon>
        <taxon>Lysinibacillus</taxon>
    </lineage>
</organism>
<dbReference type="Pfam" id="PF22479">
    <property type="entry name" value="Pam3_gp18"/>
    <property type="match status" value="1"/>
</dbReference>
<keyword evidence="3" id="KW-1185">Reference proteome</keyword>
<sequence length="106" mass="12345">MTEEYIDIDKNEIPYSFEIELAGEVFEFEVNYNQAHDFFTLDLFKNGGALVVGEKLILNRPLFRNRIDIQLPKVQIIPLDRANSATRITYENLNETVFLYVGEPDE</sequence>
<gene>
    <name evidence="2" type="ORF">ADM90_14360</name>
</gene>
<evidence type="ECO:0000313" key="3">
    <source>
        <dbReference type="Proteomes" id="UP000037977"/>
    </source>
</evidence>
<dbReference type="PATRIC" id="fig|33935.3.peg.4891"/>
<feature type="domain" description="Cyanophage baseplate Pam3 plug gp18" evidence="1">
    <location>
        <begin position="4"/>
        <end position="103"/>
    </location>
</feature>
<proteinExistence type="predicted"/>
<dbReference type="Proteomes" id="UP000037977">
    <property type="component" value="Unassembled WGS sequence"/>
</dbReference>
<evidence type="ECO:0000313" key="2">
    <source>
        <dbReference type="EMBL" id="KOY81578.1"/>
    </source>
</evidence>
<comment type="caution">
    <text evidence="2">The sequence shown here is derived from an EMBL/GenBank/DDBJ whole genome shotgun (WGS) entry which is preliminary data.</text>
</comment>
<dbReference type="AlphaFoldDB" id="A0A0M9DHI0"/>
<dbReference type="STRING" id="33935.ADM90_14360"/>
<protein>
    <recommendedName>
        <fullName evidence="1">Cyanophage baseplate Pam3 plug gp18 domain-containing protein</fullName>
    </recommendedName>
</protein>
<accession>A0A0M9DHI0</accession>